<keyword evidence="4 5" id="KW-0663">Pyridoxal phosphate</keyword>
<evidence type="ECO:0000256" key="2">
    <source>
        <dbReference type="ARBA" id="ARBA00022576"/>
    </source>
</evidence>
<dbReference type="Pfam" id="PF00202">
    <property type="entry name" value="Aminotran_3"/>
    <property type="match status" value="1"/>
</dbReference>
<dbReference type="InterPro" id="IPR015421">
    <property type="entry name" value="PyrdxlP-dep_Trfase_major"/>
</dbReference>
<gene>
    <name evidence="6" type="ORF">A3B40_00250</name>
</gene>
<evidence type="ECO:0000256" key="1">
    <source>
        <dbReference type="ARBA" id="ARBA00001933"/>
    </source>
</evidence>
<organism evidence="6 7">
    <name type="scientific">Candidatus Roizmanbacteria bacterium RIFCSPLOWO2_01_FULL_37_16</name>
    <dbReference type="NCBI Taxonomy" id="1802058"/>
    <lineage>
        <taxon>Bacteria</taxon>
        <taxon>Candidatus Roizmaniibacteriota</taxon>
    </lineage>
</organism>
<evidence type="ECO:0008006" key="8">
    <source>
        <dbReference type="Google" id="ProtNLM"/>
    </source>
</evidence>
<dbReference type="InterPro" id="IPR050103">
    <property type="entry name" value="Class-III_PLP-dep_AT"/>
</dbReference>
<evidence type="ECO:0000256" key="4">
    <source>
        <dbReference type="ARBA" id="ARBA00022898"/>
    </source>
</evidence>
<dbReference type="InterPro" id="IPR015424">
    <property type="entry name" value="PyrdxlP-dep_Trfase"/>
</dbReference>
<dbReference type="AlphaFoldDB" id="A0A1F7IQG8"/>
<comment type="cofactor">
    <cofactor evidence="1">
        <name>pyridoxal 5'-phosphate</name>
        <dbReference type="ChEBI" id="CHEBI:597326"/>
    </cofactor>
</comment>
<evidence type="ECO:0000256" key="3">
    <source>
        <dbReference type="ARBA" id="ARBA00022679"/>
    </source>
</evidence>
<comment type="similarity">
    <text evidence="5">Belongs to the class-III pyridoxal-phosphate-dependent aminotransferase family.</text>
</comment>
<dbReference type="Gene3D" id="3.40.640.10">
    <property type="entry name" value="Type I PLP-dependent aspartate aminotransferase-like (Major domain)"/>
    <property type="match status" value="1"/>
</dbReference>
<dbReference type="EMBL" id="MGAI01000004">
    <property type="protein sequence ID" value="OGK45610.1"/>
    <property type="molecule type" value="Genomic_DNA"/>
</dbReference>
<dbReference type="PANTHER" id="PTHR11986:SF79">
    <property type="entry name" value="ACETYLORNITHINE AMINOTRANSFERASE, MITOCHONDRIAL"/>
    <property type="match status" value="1"/>
</dbReference>
<evidence type="ECO:0000313" key="6">
    <source>
        <dbReference type="EMBL" id="OGK45610.1"/>
    </source>
</evidence>
<dbReference type="SUPFAM" id="SSF53383">
    <property type="entry name" value="PLP-dependent transferases"/>
    <property type="match status" value="1"/>
</dbReference>
<dbReference type="GO" id="GO:0042802">
    <property type="term" value="F:identical protein binding"/>
    <property type="evidence" value="ECO:0007669"/>
    <property type="project" value="TreeGrafter"/>
</dbReference>
<comment type="caution">
    <text evidence="6">The sequence shown here is derived from an EMBL/GenBank/DDBJ whole genome shotgun (WGS) entry which is preliminary data.</text>
</comment>
<keyword evidence="2" id="KW-0032">Aminotransferase</keyword>
<sequence length="534" mass="60491">MNNFAELKFIEKIADKSVNQLLDKLKNLSSISMEENKILQPEVNYFKKKFNDALLYSFHLSEKALKNKRKSKKRIWYFNTEMKKTRKSLEGLFPHAARAWVLDGIIIKKQTAGIKYLLGLDSQEGALIDVLNSASSIALGAENPWLLMMDRIEDFMGWKDNVCTAYHPGLRQVFAFEKLRDLYPIKKNRNNVYIHMESSASIVNSIAIETVNAYAEKVLRLRNARILAVDGTWAGGFGSAREATGFGVDVQEVRRLGKTIWVDRSLPPPTAKFHREFMTKLKEKIEKKLVAGLYLEPDILGDLGIIVTDKKLLIEVKHLMKKNRLPIIVDCVQQLGRTGSYWGENVDAIFSDFDLLVVTTAKSASNGQPFGMVMMPKTIEKEAYPFTQITTNQMNGPLLRVLLSAELLKSKNLQKWFKMKSDAIDQVAKEENFDKKNLLGKYLNRGIAVGNNNNAKLVQIALLIEDGVLVGALPNAIRYQPMLFELSETNKNIARIIFRRVNKVLGGNVSDEVKKIYNLMQRVTTGLAKKSTKL</sequence>
<reference evidence="6 7" key="1">
    <citation type="journal article" date="2016" name="Nat. Commun.">
        <title>Thousands of microbial genomes shed light on interconnected biogeochemical processes in an aquifer system.</title>
        <authorList>
            <person name="Anantharaman K."/>
            <person name="Brown C.T."/>
            <person name="Hug L.A."/>
            <person name="Sharon I."/>
            <person name="Castelle C.J."/>
            <person name="Probst A.J."/>
            <person name="Thomas B.C."/>
            <person name="Singh A."/>
            <person name="Wilkins M.J."/>
            <person name="Karaoz U."/>
            <person name="Brodie E.L."/>
            <person name="Williams K.H."/>
            <person name="Hubbard S.S."/>
            <person name="Banfield J.F."/>
        </authorList>
    </citation>
    <scope>NUCLEOTIDE SEQUENCE [LARGE SCALE GENOMIC DNA]</scope>
</reference>
<keyword evidence="3" id="KW-0808">Transferase</keyword>
<evidence type="ECO:0000256" key="5">
    <source>
        <dbReference type="RuleBase" id="RU003560"/>
    </source>
</evidence>
<evidence type="ECO:0000313" key="7">
    <source>
        <dbReference type="Proteomes" id="UP000178040"/>
    </source>
</evidence>
<dbReference type="Proteomes" id="UP000178040">
    <property type="component" value="Unassembled WGS sequence"/>
</dbReference>
<dbReference type="GO" id="GO:0008483">
    <property type="term" value="F:transaminase activity"/>
    <property type="evidence" value="ECO:0007669"/>
    <property type="project" value="UniProtKB-KW"/>
</dbReference>
<protein>
    <recommendedName>
        <fullName evidence="8">Aminotransferase class III</fullName>
    </recommendedName>
</protein>
<dbReference type="Gene3D" id="3.90.1150.10">
    <property type="entry name" value="Aspartate Aminotransferase, domain 1"/>
    <property type="match status" value="1"/>
</dbReference>
<dbReference type="InterPro" id="IPR015422">
    <property type="entry name" value="PyrdxlP-dep_Trfase_small"/>
</dbReference>
<dbReference type="GO" id="GO:0030170">
    <property type="term" value="F:pyridoxal phosphate binding"/>
    <property type="evidence" value="ECO:0007669"/>
    <property type="project" value="InterPro"/>
</dbReference>
<name>A0A1F7IQG8_9BACT</name>
<dbReference type="PANTHER" id="PTHR11986">
    <property type="entry name" value="AMINOTRANSFERASE CLASS III"/>
    <property type="match status" value="1"/>
</dbReference>
<accession>A0A1F7IQG8</accession>
<dbReference type="InterPro" id="IPR005814">
    <property type="entry name" value="Aminotrans_3"/>
</dbReference>
<proteinExistence type="inferred from homology"/>